<dbReference type="AlphaFoldDB" id="A0A6J4NE03"/>
<feature type="domain" description="Transposase DDE" evidence="1">
    <location>
        <begin position="71"/>
        <end position="117"/>
    </location>
</feature>
<gene>
    <name evidence="2" type="ORF">AVDCRST_MAG01-01-28</name>
</gene>
<dbReference type="EMBL" id="CADCUW010000005">
    <property type="protein sequence ID" value="CAA9382559.1"/>
    <property type="molecule type" value="Genomic_DNA"/>
</dbReference>
<dbReference type="GO" id="GO:0004146">
    <property type="term" value="F:dihydrofolate reductase activity"/>
    <property type="evidence" value="ECO:0007669"/>
    <property type="project" value="UniProtKB-EC"/>
</dbReference>
<dbReference type="Pfam" id="PF13586">
    <property type="entry name" value="DDE_Tnp_1_2"/>
    <property type="match status" value="1"/>
</dbReference>
<dbReference type="SUPFAM" id="SSF53597">
    <property type="entry name" value="Dihydrofolate reductase-like"/>
    <property type="match status" value="1"/>
</dbReference>
<dbReference type="PANTHER" id="PTHR30007">
    <property type="entry name" value="PHP DOMAIN PROTEIN"/>
    <property type="match status" value="1"/>
</dbReference>
<proteinExistence type="predicted"/>
<dbReference type="EC" id="1.5.1.3" evidence="2"/>
<keyword evidence="2" id="KW-0560">Oxidoreductase</keyword>
<sequence>MAKLVYSAIASLDGYVADGDGDFGWAVPDEEVHAFINALQRPIGTHLYGRRMYETMIAIDREKLLAEKGPRAFLPKRWVVERTFSWLGQNRRMSKDYERLTETSEAFIYAAMSRLMVKRLAHS</sequence>
<dbReference type="InterPro" id="IPR024072">
    <property type="entry name" value="DHFR-like_dom_sf"/>
</dbReference>
<name>A0A6J4NE03_9ACTN</name>
<accession>A0A6J4NE03</accession>
<dbReference type="Gene3D" id="3.40.430.10">
    <property type="entry name" value="Dihydrofolate Reductase, subunit A"/>
    <property type="match status" value="1"/>
</dbReference>
<protein>
    <submittedName>
        <fullName evidence="2">Dihydrofolate reductase</fullName>
        <ecNumber evidence="2">1.5.1.3</ecNumber>
    </submittedName>
</protein>
<evidence type="ECO:0000259" key="1">
    <source>
        <dbReference type="Pfam" id="PF13586"/>
    </source>
</evidence>
<evidence type="ECO:0000313" key="2">
    <source>
        <dbReference type="EMBL" id="CAA9382559.1"/>
    </source>
</evidence>
<dbReference type="PANTHER" id="PTHR30007:SF0">
    <property type="entry name" value="TRANSPOSASE"/>
    <property type="match status" value="1"/>
</dbReference>
<dbReference type="GO" id="GO:0009231">
    <property type="term" value="P:riboflavin biosynthetic process"/>
    <property type="evidence" value="ECO:0007669"/>
    <property type="project" value="InterPro"/>
</dbReference>
<reference evidence="2" key="1">
    <citation type="submission" date="2020-02" db="EMBL/GenBank/DDBJ databases">
        <authorList>
            <person name="Meier V. D."/>
        </authorList>
    </citation>
    <scope>NUCLEOTIDE SEQUENCE</scope>
    <source>
        <strain evidence="2">AVDCRST_MAG01</strain>
    </source>
</reference>
<dbReference type="GO" id="GO:0008703">
    <property type="term" value="F:5-amino-6-(5-phosphoribosylamino)uracil reductase activity"/>
    <property type="evidence" value="ECO:0007669"/>
    <property type="project" value="InterPro"/>
</dbReference>
<dbReference type="InterPro" id="IPR025668">
    <property type="entry name" value="Tnp_DDE_dom"/>
</dbReference>
<organism evidence="2">
    <name type="scientific">uncultured Rubrobacteraceae bacterium</name>
    <dbReference type="NCBI Taxonomy" id="349277"/>
    <lineage>
        <taxon>Bacteria</taxon>
        <taxon>Bacillati</taxon>
        <taxon>Actinomycetota</taxon>
        <taxon>Rubrobacteria</taxon>
        <taxon>Rubrobacterales</taxon>
        <taxon>Rubrobacteraceae</taxon>
        <taxon>environmental samples</taxon>
    </lineage>
</organism>